<keyword evidence="1" id="KW-0472">Membrane</keyword>
<feature type="transmembrane region" description="Helical" evidence="1">
    <location>
        <begin position="201"/>
        <end position="218"/>
    </location>
</feature>
<feature type="transmembrane region" description="Helical" evidence="1">
    <location>
        <begin position="342"/>
        <end position="360"/>
    </location>
</feature>
<feature type="transmembrane region" description="Helical" evidence="1">
    <location>
        <begin position="319"/>
        <end position="336"/>
    </location>
</feature>
<feature type="transmembrane region" description="Helical" evidence="1">
    <location>
        <begin position="372"/>
        <end position="392"/>
    </location>
</feature>
<feature type="transmembrane region" description="Helical" evidence="1">
    <location>
        <begin position="102"/>
        <end position="120"/>
    </location>
</feature>
<sequence length="521" mass="59386">MNFMVKNFMRPKNLGRHFWLCWFLALLTIFILNLSTLTLSPTVWMDEVQIVDYGRTIFDPSTDWSITWLVSENRPLISVLYLGNLLQNLTYQIFRSPLGPRLASSFGAIFAATVCVGFLLSLKTPKWVAFVLGLVLFLDPIFVSSYRGARVDCWAIGLCFLTCWLIRHQTNSLESSSSITKPPFFITGLCISAMLFTWPTAIFLTPLIATEFVHFYYLSQKSKNRTAFEIFPLDPSITLLLAGFTLGLVAISLPVLSELVSGIKTILAFSKSDSIVTNFADKVKSAPRQFLTSLSLSPFLLLGGITTALILTSRYKQKSFVTLLVLGLIIFSSPYGNRFVYLIPYLIVVIALLFVEDSSVQRRIIIYWLKRLFLVALLIWSITISLGVRNIVALTQVEGRNPERILEFAEAVIGEGDHKVLIPYELYYAGRDLGWKVYNFFGYIQSPSDSDYKKFLSQMDYIITTDRSDNNNHFRNEFTFKGELNSLVENKQNKFFFGGRPFPVYYVYENSMKNKIDSKSR</sequence>
<keyword evidence="1" id="KW-0812">Transmembrane</keyword>
<dbReference type="Proteomes" id="UP001065613">
    <property type="component" value="Chromosome"/>
</dbReference>
<evidence type="ECO:0000313" key="2">
    <source>
        <dbReference type="EMBL" id="UXE61051.1"/>
    </source>
</evidence>
<name>A0A977KW64_9CYAN</name>
<accession>A0A977KW64</accession>
<feature type="transmembrane region" description="Helical" evidence="1">
    <location>
        <begin position="239"/>
        <end position="257"/>
    </location>
</feature>
<feature type="transmembrane region" description="Helical" evidence="1">
    <location>
        <begin position="290"/>
        <end position="312"/>
    </location>
</feature>
<gene>
    <name evidence="2" type="ORF">KA717_37530</name>
</gene>
<dbReference type="AlphaFoldDB" id="A0A977KW64"/>
<feature type="transmembrane region" description="Helical" evidence="1">
    <location>
        <begin position="127"/>
        <end position="143"/>
    </location>
</feature>
<evidence type="ECO:0000256" key="1">
    <source>
        <dbReference type="SAM" id="Phobius"/>
    </source>
</evidence>
<dbReference type="KEGG" id="wna:KA717_37530"/>
<keyword evidence="1" id="KW-1133">Transmembrane helix</keyword>
<reference evidence="2" key="1">
    <citation type="submission" date="2021-04" db="EMBL/GenBank/DDBJ databases">
        <title>Genome sequence of Woronichinia naegeliana from Washington state freshwater lake bloom.</title>
        <authorList>
            <person name="Dreher T.W."/>
        </authorList>
    </citation>
    <scope>NUCLEOTIDE SEQUENCE</scope>
    <source>
        <strain evidence="2">WA131</strain>
    </source>
</reference>
<proteinExistence type="predicted"/>
<dbReference type="EMBL" id="CP073041">
    <property type="protein sequence ID" value="UXE61051.1"/>
    <property type="molecule type" value="Genomic_DNA"/>
</dbReference>
<protein>
    <submittedName>
        <fullName evidence="2">Uncharacterized protein</fullName>
    </submittedName>
</protein>
<organism evidence="2">
    <name type="scientific">Woronichinia naegeliana WA131</name>
    <dbReference type="NCBI Taxonomy" id="2824559"/>
    <lineage>
        <taxon>Bacteria</taxon>
        <taxon>Bacillati</taxon>
        <taxon>Cyanobacteriota</taxon>
        <taxon>Cyanophyceae</taxon>
        <taxon>Synechococcales</taxon>
        <taxon>Coelosphaeriaceae</taxon>
        <taxon>Woronichinia</taxon>
    </lineage>
</organism>